<feature type="compositionally biased region" description="Polar residues" evidence="1">
    <location>
        <begin position="619"/>
        <end position="628"/>
    </location>
</feature>
<feature type="region of interest" description="Disordered" evidence="1">
    <location>
        <begin position="863"/>
        <end position="893"/>
    </location>
</feature>
<accession>A0A420IAM2</accession>
<feature type="domain" description="F-box" evidence="2">
    <location>
        <begin position="17"/>
        <end position="63"/>
    </location>
</feature>
<comment type="caution">
    <text evidence="3">The sequence shown here is derived from an EMBL/GenBank/DDBJ whole genome shotgun (WGS) entry which is preliminary data.</text>
</comment>
<dbReference type="Pfam" id="PF23749">
    <property type="entry name" value="DUF7165"/>
    <property type="match status" value="1"/>
</dbReference>
<organism evidence="3 4">
    <name type="scientific">Golovinomyces cichoracearum</name>
    <dbReference type="NCBI Taxonomy" id="62708"/>
    <lineage>
        <taxon>Eukaryota</taxon>
        <taxon>Fungi</taxon>
        <taxon>Dikarya</taxon>
        <taxon>Ascomycota</taxon>
        <taxon>Pezizomycotina</taxon>
        <taxon>Leotiomycetes</taxon>
        <taxon>Erysiphales</taxon>
        <taxon>Erysiphaceae</taxon>
        <taxon>Golovinomyces</taxon>
    </lineage>
</organism>
<feature type="compositionally biased region" description="Polar residues" evidence="1">
    <location>
        <begin position="601"/>
        <end position="611"/>
    </location>
</feature>
<dbReference type="Gene3D" id="2.130.10.10">
    <property type="entry name" value="YVTN repeat-like/Quinoprotein amine dehydrogenase"/>
    <property type="match status" value="1"/>
</dbReference>
<evidence type="ECO:0000259" key="2">
    <source>
        <dbReference type="PROSITE" id="PS50181"/>
    </source>
</evidence>
<dbReference type="InterPro" id="IPR001810">
    <property type="entry name" value="F-box_dom"/>
</dbReference>
<protein>
    <submittedName>
        <fullName evidence="3">Putative f-box domain-containing protein</fullName>
    </submittedName>
</protein>
<reference evidence="3 4" key="1">
    <citation type="journal article" date="2018" name="BMC Genomics">
        <title>Comparative genome analyses reveal sequence features reflecting distinct modes of host-adaptation between dicot and monocot powdery mildew.</title>
        <authorList>
            <person name="Wu Y."/>
            <person name="Ma X."/>
            <person name="Pan Z."/>
            <person name="Kale S.D."/>
            <person name="Song Y."/>
            <person name="King H."/>
            <person name="Zhang Q."/>
            <person name="Presley C."/>
            <person name="Deng X."/>
            <person name="Wei C.I."/>
            <person name="Xiao S."/>
        </authorList>
    </citation>
    <scope>NUCLEOTIDE SEQUENCE [LARGE SCALE GENOMIC DNA]</scope>
    <source>
        <strain evidence="3">UMSG1</strain>
    </source>
</reference>
<dbReference type="InterPro" id="IPR036047">
    <property type="entry name" value="F-box-like_dom_sf"/>
</dbReference>
<dbReference type="SUPFAM" id="SSF81383">
    <property type="entry name" value="F-box domain"/>
    <property type="match status" value="1"/>
</dbReference>
<dbReference type="PROSITE" id="PS50181">
    <property type="entry name" value="FBOX"/>
    <property type="match status" value="1"/>
</dbReference>
<evidence type="ECO:0000313" key="3">
    <source>
        <dbReference type="EMBL" id="RKF71600.1"/>
    </source>
</evidence>
<sequence length="1117" mass="125233">MPYRNSRICPPDPASNNNAFERLPEEIIVQILQQTNPNCFASLIILNRRWRQVSSQAYLYKHQLLRCPSYSAAHLVFSKAGQSDIELPRLRKLFAREIKRNLFESYLRPERTIFSLVTNPNSELFASTRENFKYSLSPRGHYILAYSSCRILLLDATSQEITVKRGLKIPQRPASVTITDDGCTLAVFYTDMQVDLYDLTRQKPRHIHAIVLDHTPKTIALSPNGSVLAAAYDSGIEVFSLVQNNLNTDRRSVKCYTVDSLTFSRDGTQILGTTVHSQSPSTVVLSPPYFGTGTTLPEDGVSAMWTTSILFPNGSYDCSHAVLIPSSSDEEANWIFTYDRAFETFRAVRIDDLRNGTTYFTGPVQNSTCDSKLMPSSLPAANKAGDLIASSFNGFIWLYGIPGNLDTVTNCDNSFIQSSGCVTPNQKSNFLNNTSPSLTRSTSKQFEETGGISQWQLLCDKTRNKFIEGRNISFFENVSELAWVNSSNIIGDRLIALASETGKNTVTDEAKDKIPIGKGQIMILDFNHTSVNGKENYSTIEVELNDIESLEKHDQNSDVEASRNLTRNLEQHRQSHNYPVQLKSMAPLTSSTHRNTGENLISQQADSTSVEVSFDAPYSHNSPRSGSTLRRAATAVAINRRLTSQAISGNHNTEFRRTDGFEEYPHESDADEWVPPPPPYTLKSHAKIPEHIQRSFQVINPGKTQQITTYHAINPESESSSNIGTFLNSQDERSKNIDELVGDNFLNLKTCHDEDMQIQTADATLNDGYDDRYDVSPAGTPPESPQLDLASKISYEVLQEDFSNENVASTSSNLFTVSQIPATSEQPCSPIEQSPQYNNSLDHLIGETVTDLEKSLDTSLIENGPISQTQHGKFRSQNRSRNEFTTEHNSLQSAPYRAENRLGRLLTGFPSYNKLFSIPKDLRDQRPGIQRRRTVPESFGSFTVGTDNYQQSNGCSEFCVMSKKVLNSDNIPTRRQHSTLEQGSFLTSSVISQGNLNENLDPASPSLSLTSYPASTKAQDIPNHLFDNLKTTKPEPHSKIKTYEKSHHDSSTKFSKNSVSKIKDKIRRKSLFEDREVKYNSQSPQAHDNVRETEIHIDEDCCSIREWETKQKKCAMM</sequence>
<proteinExistence type="predicted"/>
<dbReference type="InterPro" id="IPR015943">
    <property type="entry name" value="WD40/YVTN_repeat-like_dom_sf"/>
</dbReference>
<feature type="region of interest" description="Disordered" evidence="1">
    <location>
        <begin position="601"/>
        <end position="629"/>
    </location>
</feature>
<gene>
    <name evidence="3" type="ORF">GcM1_250035</name>
</gene>
<dbReference type="Proteomes" id="UP000285326">
    <property type="component" value="Unassembled WGS sequence"/>
</dbReference>
<dbReference type="SUPFAM" id="SSF101898">
    <property type="entry name" value="NHL repeat"/>
    <property type="match status" value="1"/>
</dbReference>
<dbReference type="EMBL" id="MCBS01025070">
    <property type="protein sequence ID" value="RKF71600.1"/>
    <property type="molecule type" value="Genomic_DNA"/>
</dbReference>
<dbReference type="InterPro" id="IPR055589">
    <property type="entry name" value="DUF7165"/>
</dbReference>
<name>A0A420IAM2_9PEZI</name>
<evidence type="ECO:0000256" key="1">
    <source>
        <dbReference type="SAM" id="MobiDB-lite"/>
    </source>
</evidence>
<dbReference type="AlphaFoldDB" id="A0A420IAM2"/>
<evidence type="ECO:0000313" key="4">
    <source>
        <dbReference type="Proteomes" id="UP000285326"/>
    </source>
</evidence>